<feature type="transmembrane region" description="Helical" evidence="4">
    <location>
        <begin position="40"/>
        <end position="59"/>
    </location>
</feature>
<feature type="transmembrane region" description="Helical" evidence="4">
    <location>
        <begin position="148"/>
        <end position="167"/>
    </location>
</feature>
<keyword evidence="4" id="KW-0812">Transmembrane</keyword>
<evidence type="ECO:0000256" key="3">
    <source>
        <dbReference type="ARBA" id="ARBA00023012"/>
    </source>
</evidence>
<gene>
    <name evidence="6" type="ORF">GCM10022419_073050</name>
</gene>
<keyword evidence="4" id="KW-0472">Membrane</keyword>
<dbReference type="CDD" id="cd16917">
    <property type="entry name" value="HATPase_UhpB-NarQ-NarX-like"/>
    <property type="match status" value="1"/>
</dbReference>
<dbReference type="Gene3D" id="1.20.5.1930">
    <property type="match status" value="1"/>
</dbReference>
<dbReference type="SUPFAM" id="SSF55874">
    <property type="entry name" value="ATPase domain of HSP90 chaperone/DNA topoisomerase II/histidine kinase"/>
    <property type="match status" value="1"/>
</dbReference>
<dbReference type="Pfam" id="PF07730">
    <property type="entry name" value="HisKA_3"/>
    <property type="match status" value="1"/>
</dbReference>
<accession>A0ABP6YEL2</accession>
<keyword evidence="7" id="KW-1185">Reference proteome</keyword>
<feature type="transmembrane region" description="Helical" evidence="4">
    <location>
        <begin position="117"/>
        <end position="142"/>
    </location>
</feature>
<evidence type="ECO:0000256" key="4">
    <source>
        <dbReference type="SAM" id="Phobius"/>
    </source>
</evidence>
<keyword evidence="1" id="KW-0808">Transferase</keyword>
<dbReference type="PANTHER" id="PTHR24421:SF63">
    <property type="entry name" value="SENSOR HISTIDINE KINASE DESK"/>
    <property type="match status" value="1"/>
</dbReference>
<keyword evidence="2" id="KW-0418">Kinase</keyword>
<evidence type="ECO:0000256" key="1">
    <source>
        <dbReference type="ARBA" id="ARBA00022679"/>
    </source>
</evidence>
<keyword evidence="3" id="KW-0902">Two-component regulatory system</keyword>
<dbReference type="RefSeq" id="WP_345569029.1">
    <property type="nucleotide sequence ID" value="NZ_BAABDQ010000019.1"/>
</dbReference>
<proteinExistence type="predicted"/>
<keyword evidence="4" id="KW-1133">Transmembrane helix</keyword>
<dbReference type="Gene3D" id="3.30.565.10">
    <property type="entry name" value="Histidine kinase-like ATPase, C-terminal domain"/>
    <property type="match status" value="1"/>
</dbReference>
<evidence type="ECO:0000313" key="6">
    <source>
        <dbReference type="EMBL" id="GAA3580955.1"/>
    </source>
</evidence>
<dbReference type="InterPro" id="IPR050482">
    <property type="entry name" value="Sensor_HK_TwoCompSys"/>
</dbReference>
<protein>
    <recommendedName>
        <fullName evidence="5">Signal transduction histidine kinase subgroup 3 dimerisation and phosphoacceptor domain-containing protein</fullName>
    </recommendedName>
</protein>
<evidence type="ECO:0000313" key="7">
    <source>
        <dbReference type="Proteomes" id="UP001500630"/>
    </source>
</evidence>
<sequence length="389" mass="41773">MDPVKRARLLTRALLNSALLVMWFLVAAWFVIVIGEGEVYWPLGALALIAAGCFTWLYVRIVNAVIERRYPTREMVWAGALAFLAAGAGGGEPIGTGLVPVVWASIAVVGTSRRTAVLLSASTFAGCVGVGALGLATGTAAITDGDRFFLASLLIQAVVYALFCMTMPPTNRLWAWIWMLAVQAYEGRAAHTRLALAEERLRFARDLHDLVGHQLSAIAVKTELAVRMSDVDTKAAKAEMSEVNALTRKALRELRQAVRGYRELDLAAELDSVKGVLEAAGVRCEVHLPYRDLPQEMAPVFAYAVREAVTNVLKHSDATSCDITLRFTGKQAELRVVNDGVARRQAADLGSGLAGMRERLAAVGGMVDARPTADGQFILSAVVSLPIGG</sequence>
<dbReference type="InterPro" id="IPR036890">
    <property type="entry name" value="HATPase_C_sf"/>
</dbReference>
<dbReference type="Proteomes" id="UP001500630">
    <property type="component" value="Unassembled WGS sequence"/>
</dbReference>
<name>A0ABP6YEL2_9ACTN</name>
<comment type="caution">
    <text evidence="6">The sequence shown here is derived from an EMBL/GenBank/DDBJ whole genome shotgun (WGS) entry which is preliminary data.</text>
</comment>
<organism evidence="6 7">
    <name type="scientific">Nonomuraea rosea</name>
    <dbReference type="NCBI Taxonomy" id="638574"/>
    <lineage>
        <taxon>Bacteria</taxon>
        <taxon>Bacillati</taxon>
        <taxon>Actinomycetota</taxon>
        <taxon>Actinomycetes</taxon>
        <taxon>Streptosporangiales</taxon>
        <taxon>Streptosporangiaceae</taxon>
        <taxon>Nonomuraea</taxon>
    </lineage>
</organism>
<evidence type="ECO:0000259" key="5">
    <source>
        <dbReference type="Pfam" id="PF07730"/>
    </source>
</evidence>
<feature type="transmembrane region" description="Helical" evidence="4">
    <location>
        <begin position="12"/>
        <end position="34"/>
    </location>
</feature>
<evidence type="ECO:0000256" key="2">
    <source>
        <dbReference type="ARBA" id="ARBA00022777"/>
    </source>
</evidence>
<dbReference type="EMBL" id="BAABDQ010000019">
    <property type="protein sequence ID" value="GAA3580955.1"/>
    <property type="molecule type" value="Genomic_DNA"/>
</dbReference>
<dbReference type="PANTHER" id="PTHR24421">
    <property type="entry name" value="NITRATE/NITRITE SENSOR PROTEIN NARX-RELATED"/>
    <property type="match status" value="1"/>
</dbReference>
<reference evidence="7" key="1">
    <citation type="journal article" date="2019" name="Int. J. Syst. Evol. Microbiol.">
        <title>The Global Catalogue of Microorganisms (GCM) 10K type strain sequencing project: providing services to taxonomists for standard genome sequencing and annotation.</title>
        <authorList>
            <consortium name="The Broad Institute Genomics Platform"/>
            <consortium name="The Broad Institute Genome Sequencing Center for Infectious Disease"/>
            <person name="Wu L."/>
            <person name="Ma J."/>
        </authorList>
    </citation>
    <scope>NUCLEOTIDE SEQUENCE [LARGE SCALE GENOMIC DNA]</scope>
    <source>
        <strain evidence="7">JCM 17326</strain>
    </source>
</reference>
<feature type="domain" description="Signal transduction histidine kinase subgroup 3 dimerisation and phosphoacceptor" evidence="5">
    <location>
        <begin position="199"/>
        <end position="265"/>
    </location>
</feature>
<dbReference type="InterPro" id="IPR011712">
    <property type="entry name" value="Sig_transdc_His_kin_sub3_dim/P"/>
</dbReference>